<accession>A0A085NH08</accession>
<dbReference type="InterPro" id="IPR006222">
    <property type="entry name" value="GCVT_N"/>
</dbReference>
<dbReference type="InterPro" id="IPR029043">
    <property type="entry name" value="GcvT/YgfZ_C"/>
</dbReference>
<dbReference type="Gene3D" id="3.30.1360.120">
    <property type="entry name" value="Probable tRNA modification gtpase trme, domain 1"/>
    <property type="match status" value="1"/>
</dbReference>
<dbReference type="AlphaFoldDB" id="A0A085NH08"/>
<dbReference type="Pfam" id="PF16350">
    <property type="entry name" value="FAO_M"/>
    <property type="match status" value="1"/>
</dbReference>
<dbReference type="Pfam" id="PF01266">
    <property type="entry name" value="DAO"/>
    <property type="match status" value="1"/>
</dbReference>
<feature type="domain" description="GCVT N-terminal" evidence="3">
    <location>
        <begin position="299"/>
        <end position="582"/>
    </location>
</feature>
<dbReference type="SUPFAM" id="SSF103025">
    <property type="entry name" value="Folate-binding domain"/>
    <property type="match status" value="1"/>
</dbReference>
<feature type="domain" description="FAD dependent oxidoreductase" evidence="2">
    <location>
        <begin position="4"/>
        <end position="238"/>
    </location>
</feature>
<gene>
    <name evidence="6" type="ORF">M514_02769</name>
</gene>
<dbReference type="InterPro" id="IPR013977">
    <property type="entry name" value="GcvT_C"/>
</dbReference>
<dbReference type="SUPFAM" id="SSF101790">
    <property type="entry name" value="Aminomethyltransferase beta-barrel domain"/>
    <property type="match status" value="1"/>
</dbReference>
<dbReference type="GO" id="GO:0005739">
    <property type="term" value="C:mitochondrion"/>
    <property type="evidence" value="ECO:0007669"/>
    <property type="project" value="TreeGrafter"/>
</dbReference>
<name>A0A085NH08_9BILA</name>
<evidence type="ECO:0000259" key="3">
    <source>
        <dbReference type="Pfam" id="PF01571"/>
    </source>
</evidence>
<dbReference type="InterPro" id="IPR028896">
    <property type="entry name" value="GcvT/YgfZ/DmdA"/>
</dbReference>
<protein>
    <recommendedName>
        <fullName evidence="7">Pyruvate dehydrogenase phosphatase regulatory subunit, mitochondrial</fullName>
    </recommendedName>
</protein>
<dbReference type="PANTHER" id="PTHR43757:SF15">
    <property type="entry name" value="PYRUVATE DEHYDROGENASE PHOSPHATASE REGULATORY SUBUNIT, MITOCHONDRIAL-LIKE"/>
    <property type="match status" value="1"/>
</dbReference>
<feature type="domain" description="Aminomethyltransferase C-terminal" evidence="4">
    <location>
        <begin position="600"/>
        <end position="686"/>
    </location>
</feature>
<dbReference type="InterPro" id="IPR032503">
    <property type="entry name" value="FAO_M"/>
</dbReference>
<evidence type="ECO:0000259" key="5">
    <source>
        <dbReference type="Pfam" id="PF16350"/>
    </source>
</evidence>
<comment type="similarity">
    <text evidence="1">Belongs to the GcvT family.</text>
</comment>
<evidence type="ECO:0000259" key="2">
    <source>
        <dbReference type="Pfam" id="PF01266"/>
    </source>
</evidence>
<dbReference type="Proteomes" id="UP000030758">
    <property type="component" value="Unassembled WGS sequence"/>
</dbReference>
<feature type="domain" description="FAD dependent oxidoreductase central" evidence="5">
    <location>
        <begin position="243"/>
        <end position="296"/>
    </location>
</feature>
<dbReference type="Gene3D" id="3.30.70.1400">
    <property type="entry name" value="Aminomethyltransferase beta-barrel domains"/>
    <property type="match status" value="1"/>
</dbReference>
<dbReference type="InterPro" id="IPR036188">
    <property type="entry name" value="FAD/NAD-bd_sf"/>
</dbReference>
<dbReference type="PANTHER" id="PTHR43757">
    <property type="entry name" value="AMINOMETHYLTRANSFERASE"/>
    <property type="match status" value="1"/>
</dbReference>
<dbReference type="InterPro" id="IPR006076">
    <property type="entry name" value="FAD-dep_OxRdtase"/>
</dbReference>
<proteinExistence type="inferred from homology"/>
<sequence length="709" mass="79239">MREFQAALLVNDFKVNQFAAVQSFAKAASRAGVSILENCPVKSFKILNDHSIEGVETNFGLVKCDVLVDTAGACAGDLLPPNPHHLFKNLPAHPFIANYLVLEGSRSFAPTCTAFHDIDSNVYVADEIDHLVCGGFHIRAFKKCPLQYLNRIQPSPDTSVIEGDWDAFGYVMEKLAKRFSSIMDLEIEELLSFREAFTPDGLPIVGFLPDFRNYFCLTGMSGSAVSLCPGLGRIAAQWLLSSEPPTDTSKFEVSRFVPLHCNKHYLCQRAAEVAGSGFNSLDPLYQWSTARNLRTSPLYFQFKEAGAVFGEAMGFEQALYFATDKSLPSVEIGINYPVGKPKWFPFVASEYNACRERVAVMDMSAHSKFEIVGRDEKVVNYLQRLCSASVDRPVGTTVFTGMQNARGGYVADCTLSRFAPFQYLLAAPSSQQTRLFLWLKQHIEPTEVISVHDVTSKYTTLNVLGPTSRLLLQELTDQPLDSQSFPAFRCKELNIGCASSLKAVSVTHCGELGWTLYIPNEFALHVFQELMRLGKSYDVQLSGAYAFNCLRIEKFFVRWGVDINSSATPNECGRLFRVNLNKDFIGKKALLMERECGVRRRFVQLLLKDHDINNDPWPQGNEPIYRNGQFCGLTTSAAYAFTLGCQVCLGHVSVDGCKSLREADSFIQNVNFVYEVEIAGKRFEVQLNLHSPKLPMVSSEHPQHYRPTQ</sequence>
<organism evidence="6">
    <name type="scientific">Trichuris suis</name>
    <name type="common">pig whipworm</name>
    <dbReference type="NCBI Taxonomy" id="68888"/>
    <lineage>
        <taxon>Eukaryota</taxon>
        <taxon>Metazoa</taxon>
        <taxon>Ecdysozoa</taxon>
        <taxon>Nematoda</taxon>
        <taxon>Enoplea</taxon>
        <taxon>Dorylaimia</taxon>
        <taxon>Trichinellida</taxon>
        <taxon>Trichuridae</taxon>
        <taxon>Trichuris</taxon>
    </lineage>
</organism>
<dbReference type="EMBL" id="KL367501">
    <property type="protein sequence ID" value="KFD68754.1"/>
    <property type="molecule type" value="Genomic_DNA"/>
</dbReference>
<dbReference type="Pfam" id="PF08669">
    <property type="entry name" value="GCV_T_C"/>
    <property type="match status" value="1"/>
</dbReference>
<dbReference type="Gene3D" id="3.50.50.60">
    <property type="entry name" value="FAD/NAD(P)-binding domain"/>
    <property type="match status" value="1"/>
</dbReference>
<dbReference type="Gene3D" id="3.30.9.10">
    <property type="entry name" value="D-Amino Acid Oxidase, subunit A, domain 2"/>
    <property type="match status" value="1"/>
</dbReference>
<evidence type="ECO:0008006" key="7">
    <source>
        <dbReference type="Google" id="ProtNLM"/>
    </source>
</evidence>
<evidence type="ECO:0000256" key="1">
    <source>
        <dbReference type="ARBA" id="ARBA00008609"/>
    </source>
</evidence>
<dbReference type="SUPFAM" id="SSF51905">
    <property type="entry name" value="FAD/NAD(P)-binding domain"/>
    <property type="match status" value="1"/>
</dbReference>
<dbReference type="Gene3D" id="2.40.30.110">
    <property type="entry name" value="Aminomethyltransferase beta-barrel domains"/>
    <property type="match status" value="1"/>
</dbReference>
<dbReference type="Pfam" id="PF01571">
    <property type="entry name" value="GCV_T"/>
    <property type="match status" value="1"/>
</dbReference>
<reference evidence="6" key="1">
    <citation type="journal article" date="2014" name="Nat. Genet.">
        <title>Genome and transcriptome of the porcine whipworm Trichuris suis.</title>
        <authorList>
            <person name="Jex A.R."/>
            <person name="Nejsum P."/>
            <person name="Schwarz E.M."/>
            <person name="Hu L."/>
            <person name="Young N.D."/>
            <person name="Hall R.S."/>
            <person name="Korhonen P.K."/>
            <person name="Liao S."/>
            <person name="Thamsborg S."/>
            <person name="Xia J."/>
            <person name="Xu P."/>
            <person name="Wang S."/>
            <person name="Scheerlinck J.P."/>
            <person name="Hofmann A."/>
            <person name="Sternberg P.W."/>
            <person name="Wang J."/>
            <person name="Gasser R.B."/>
        </authorList>
    </citation>
    <scope>NUCLEOTIDE SEQUENCE [LARGE SCALE GENOMIC DNA]</scope>
    <source>
        <strain evidence="6">DCEP-RM93F</strain>
    </source>
</reference>
<evidence type="ECO:0000313" key="6">
    <source>
        <dbReference type="EMBL" id="KFD68754.1"/>
    </source>
</evidence>
<evidence type="ECO:0000259" key="4">
    <source>
        <dbReference type="Pfam" id="PF08669"/>
    </source>
</evidence>
<dbReference type="InterPro" id="IPR027266">
    <property type="entry name" value="TrmE/GcvT-like"/>
</dbReference>